<dbReference type="InterPro" id="IPR005829">
    <property type="entry name" value="Sugar_transporter_CS"/>
</dbReference>
<reference evidence="8 9" key="1">
    <citation type="submission" date="2019-12" db="EMBL/GenBank/DDBJ databases">
        <authorList>
            <person name="Li J."/>
            <person name="Shi Y."/>
            <person name="Xu G."/>
            <person name="Xiao D."/>
            <person name="Ran X."/>
        </authorList>
    </citation>
    <scope>NUCLEOTIDE SEQUENCE [LARGE SCALE GENOMIC DNA]</scope>
    <source>
        <strain evidence="8 9">JCM 15915</strain>
    </source>
</reference>
<dbReference type="PRINTS" id="PR00171">
    <property type="entry name" value="SUGRTRNSPORT"/>
</dbReference>
<feature type="transmembrane region" description="Helical" evidence="6">
    <location>
        <begin position="115"/>
        <end position="137"/>
    </location>
</feature>
<feature type="transmembrane region" description="Helical" evidence="6">
    <location>
        <begin position="255"/>
        <end position="274"/>
    </location>
</feature>
<keyword evidence="4 6" id="KW-1133">Transmembrane helix</keyword>
<comment type="subcellular location">
    <subcellularLocation>
        <location evidence="1">Cell membrane</location>
        <topology evidence="1">Multi-pass membrane protein</topology>
    </subcellularLocation>
</comment>
<dbReference type="Pfam" id="PF00083">
    <property type="entry name" value="Sugar_tr"/>
    <property type="match status" value="1"/>
</dbReference>
<organism evidence="8 9">
    <name type="scientific">Rothia koreensis</name>
    <dbReference type="NCBI Taxonomy" id="592378"/>
    <lineage>
        <taxon>Bacteria</taxon>
        <taxon>Bacillati</taxon>
        <taxon>Actinomycetota</taxon>
        <taxon>Actinomycetes</taxon>
        <taxon>Micrococcales</taxon>
        <taxon>Micrococcaceae</taxon>
        <taxon>Rothia</taxon>
    </lineage>
</organism>
<feature type="transmembrane region" description="Helical" evidence="6">
    <location>
        <begin position="178"/>
        <end position="199"/>
    </location>
</feature>
<keyword evidence="2" id="KW-0813">Transport</keyword>
<dbReference type="EMBL" id="WOGT01000009">
    <property type="protein sequence ID" value="MUN55857.1"/>
    <property type="molecule type" value="Genomic_DNA"/>
</dbReference>
<evidence type="ECO:0000259" key="7">
    <source>
        <dbReference type="PROSITE" id="PS50850"/>
    </source>
</evidence>
<comment type="caution">
    <text evidence="8">The sequence shown here is derived from an EMBL/GenBank/DDBJ whole genome shotgun (WGS) entry which is preliminary data.</text>
</comment>
<dbReference type="AlphaFoldDB" id="A0A7K1LKZ3"/>
<dbReference type="Gene3D" id="1.20.1250.20">
    <property type="entry name" value="MFS general substrate transporter like domains"/>
    <property type="match status" value="1"/>
</dbReference>
<dbReference type="PROSITE" id="PS00217">
    <property type="entry name" value="SUGAR_TRANSPORT_2"/>
    <property type="match status" value="1"/>
</dbReference>
<dbReference type="OrthoDB" id="9787026at2"/>
<feature type="transmembrane region" description="Helical" evidence="6">
    <location>
        <begin position="404"/>
        <end position="426"/>
    </location>
</feature>
<name>A0A7K1LKZ3_9MICC</name>
<feature type="transmembrane region" description="Helical" evidence="6">
    <location>
        <begin position="38"/>
        <end position="56"/>
    </location>
</feature>
<dbReference type="SUPFAM" id="SSF103473">
    <property type="entry name" value="MFS general substrate transporter"/>
    <property type="match status" value="1"/>
</dbReference>
<keyword evidence="3 6" id="KW-0812">Transmembrane</keyword>
<feature type="transmembrane region" description="Helical" evidence="6">
    <location>
        <begin position="149"/>
        <end position="172"/>
    </location>
</feature>
<feature type="transmembrane region" description="Helical" evidence="6">
    <location>
        <begin position="294"/>
        <end position="311"/>
    </location>
</feature>
<dbReference type="InterPro" id="IPR003663">
    <property type="entry name" value="Sugar/inositol_transpt"/>
</dbReference>
<dbReference type="GO" id="GO:0022857">
    <property type="term" value="F:transmembrane transporter activity"/>
    <property type="evidence" value="ECO:0007669"/>
    <property type="project" value="InterPro"/>
</dbReference>
<evidence type="ECO:0000256" key="4">
    <source>
        <dbReference type="ARBA" id="ARBA00022989"/>
    </source>
</evidence>
<feature type="transmembrane region" description="Helical" evidence="6">
    <location>
        <begin position="318"/>
        <end position="338"/>
    </location>
</feature>
<evidence type="ECO:0000256" key="5">
    <source>
        <dbReference type="ARBA" id="ARBA00023136"/>
    </source>
</evidence>
<evidence type="ECO:0000256" key="2">
    <source>
        <dbReference type="ARBA" id="ARBA00022448"/>
    </source>
</evidence>
<feature type="transmembrane region" description="Helical" evidence="6">
    <location>
        <begin position="344"/>
        <end position="363"/>
    </location>
</feature>
<evidence type="ECO:0000256" key="1">
    <source>
        <dbReference type="ARBA" id="ARBA00004651"/>
    </source>
</evidence>
<sequence length="438" mass="47035">MVKTSDSPTTQAIDEIPFNRFHLRVTVMTFGANFTDGYILGMIGALLPALTAGWSLTGLESGLLASSALIGLFFGSLVLGRVGDLIGRQRVFVLNFVIITVASVLQFWADGFLSLFILRLVIGFGLGADYAVGPTLLSEFSPRKSRGTMLSSLTVMWTVGYVVANILGSLFLAGEESWRLLLASGAIPALVVLAVRIGAPESPGWLISKGRVEEAQKIVGKYLKADISTADLATNSSPEDGGGFREVFASGQAKYTWFGIVFYSALVLPYFAIYTFMPTIFESLDVSGGHLQEIVLNIFLLLGGIAGLWFVQKLSRRSASIISFLILTASLILLGLLVDSSIGVLMIPFVVYTFVMSAASNLTQVYPAELFPTRLRATGVGLLNALSRIASAAGTFILPLMLSAWGISWSMFALALVLLVGLLFTIRYAPETSTKHLV</sequence>
<dbReference type="RefSeq" id="WP_129316163.1">
    <property type="nucleotide sequence ID" value="NZ_NOIQ01000019.1"/>
</dbReference>
<dbReference type="PROSITE" id="PS50850">
    <property type="entry name" value="MFS"/>
    <property type="match status" value="1"/>
</dbReference>
<protein>
    <submittedName>
        <fullName evidence="8">MFS transporter</fullName>
    </submittedName>
</protein>
<feature type="domain" description="Major facilitator superfamily (MFS) profile" evidence="7">
    <location>
        <begin position="25"/>
        <end position="433"/>
    </location>
</feature>
<feature type="transmembrane region" description="Helical" evidence="6">
    <location>
        <begin position="91"/>
        <end position="109"/>
    </location>
</feature>
<dbReference type="PANTHER" id="PTHR23511">
    <property type="entry name" value="SYNAPTIC VESICLE GLYCOPROTEIN 2"/>
    <property type="match status" value="1"/>
</dbReference>
<dbReference type="InterPro" id="IPR020846">
    <property type="entry name" value="MFS_dom"/>
</dbReference>
<feature type="transmembrane region" description="Helical" evidence="6">
    <location>
        <begin position="375"/>
        <end position="398"/>
    </location>
</feature>
<dbReference type="InterPro" id="IPR036259">
    <property type="entry name" value="MFS_trans_sf"/>
</dbReference>
<proteinExistence type="predicted"/>
<evidence type="ECO:0000256" key="3">
    <source>
        <dbReference type="ARBA" id="ARBA00022692"/>
    </source>
</evidence>
<evidence type="ECO:0000256" key="6">
    <source>
        <dbReference type="SAM" id="Phobius"/>
    </source>
</evidence>
<evidence type="ECO:0000313" key="9">
    <source>
        <dbReference type="Proteomes" id="UP000462152"/>
    </source>
</evidence>
<keyword evidence="5 6" id="KW-0472">Membrane</keyword>
<evidence type="ECO:0000313" key="8">
    <source>
        <dbReference type="EMBL" id="MUN55857.1"/>
    </source>
</evidence>
<keyword evidence="9" id="KW-1185">Reference proteome</keyword>
<dbReference type="GO" id="GO:0005886">
    <property type="term" value="C:plasma membrane"/>
    <property type="evidence" value="ECO:0007669"/>
    <property type="project" value="UniProtKB-SubCell"/>
</dbReference>
<gene>
    <name evidence="8" type="ORF">GMA10_11680</name>
</gene>
<dbReference type="InterPro" id="IPR005828">
    <property type="entry name" value="MFS_sugar_transport-like"/>
</dbReference>
<dbReference type="PANTHER" id="PTHR23511:SF34">
    <property type="entry name" value="SYNAPTIC VESICLE GLYCOPROTEIN 2"/>
    <property type="match status" value="1"/>
</dbReference>
<dbReference type="Proteomes" id="UP000462152">
    <property type="component" value="Unassembled WGS sequence"/>
</dbReference>
<dbReference type="CDD" id="cd17316">
    <property type="entry name" value="MFS_SV2_like"/>
    <property type="match status" value="1"/>
</dbReference>
<feature type="transmembrane region" description="Helical" evidence="6">
    <location>
        <begin position="62"/>
        <end position="79"/>
    </location>
</feature>
<accession>A0A7K1LKZ3</accession>